<dbReference type="Gene3D" id="3.40.309.10">
    <property type="entry name" value="Aldehyde Dehydrogenase, Chain A, domain 2"/>
    <property type="match status" value="1"/>
</dbReference>
<dbReference type="GO" id="GO:0004777">
    <property type="term" value="F:succinate-semialdehyde dehydrogenase (NAD+) activity"/>
    <property type="evidence" value="ECO:0007669"/>
    <property type="project" value="TreeGrafter"/>
</dbReference>
<dbReference type="EMBL" id="SOAU01000001">
    <property type="protein sequence ID" value="TDT14727.1"/>
    <property type="molecule type" value="Genomic_DNA"/>
</dbReference>
<protein>
    <submittedName>
        <fullName evidence="6">Succinate semialdehyde dehydrogenase</fullName>
    </submittedName>
</protein>
<accession>A0A4R7HUU0</accession>
<evidence type="ECO:0000313" key="7">
    <source>
        <dbReference type="Proteomes" id="UP000294558"/>
    </source>
</evidence>
<dbReference type="SUPFAM" id="SSF53720">
    <property type="entry name" value="ALDH-like"/>
    <property type="match status" value="1"/>
</dbReference>
<reference evidence="6 7" key="1">
    <citation type="submission" date="2019-03" db="EMBL/GenBank/DDBJ databases">
        <title>Sequencing the genomes of 1000 actinobacteria strains.</title>
        <authorList>
            <person name="Klenk H.-P."/>
        </authorList>
    </citation>
    <scope>NUCLEOTIDE SEQUENCE [LARGE SCALE GENOMIC DNA]</scope>
    <source>
        <strain evidence="6 7">DSM 18936</strain>
    </source>
</reference>
<dbReference type="Gene3D" id="3.40.605.10">
    <property type="entry name" value="Aldehyde Dehydrogenase, Chain A, domain 1"/>
    <property type="match status" value="1"/>
</dbReference>
<dbReference type="InterPro" id="IPR016162">
    <property type="entry name" value="Ald_DH_N"/>
</dbReference>
<dbReference type="CDD" id="cd07103">
    <property type="entry name" value="ALDH_F5_SSADH_GabD"/>
    <property type="match status" value="1"/>
</dbReference>
<evidence type="ECO:0000256" key="2">
    <source>
        <dbReference type="ARBA" id="ARBA00023002"/>
    </source>
</evidence>
<evidence type="ECO:0000256" key="4">
    <source>
        <dbReference type="RuleBase" id="RU003345"/>
    </source>
</evidence>
<dbReference type="GO" id="GO:0009450">
    <property type="term" value="P:gamma-aminobutyric acid catabolic process"/>
    <property type="evidence" value="ECO:0007669"/>
    <property type="project" value="TreeGrafter"/>
</dbReference>
<comment type="similarity">
    <text evidence="1 4">Belongs to the aldehyde dehydrogenase family.</text>
</comment>
<gene>
    <name evidence="6" type="ORF">BDK89_0282</name>
</gene>
<dbReference type="RefSeq" id="WP_133867247.1">
    <property type="nucleotide sequence ID" value="NZ_SOAU01000001.1"/>
</dbReference>
<proteinExistence type="inferred from homology"/>
<dbReference type="FunFam" id="3.40.605.10:FF:000007">
    <property type="entry name" value="NAD/NADP-dependent betaine aldehyde dehydrogenase"/>
    <property type="match status" value="1"/>
</dbReference>
<sequence>MRTELLIGGEWRQGADDGRIEVTDPATTDTIAEVADGTPADALAACDAAESAQVAWARTAPRERSEILRRSWEVLVEHTDELAELIVREHGKPMADAKGEITYAAEFFRWNAEETVRIRGDIGTAPSGANKIIVHHPPIGVVAMITPWNFPAAMITRKLAPALGAGNAVVIKPPKETPLTALRIAELLGEAGVPDGLVNVVPTSTSGDWFDAVVDHRAVRMLSFTGSTEVGRVLLRRAADRVLKTVMELGGNAPFIVFDDADVDAAVEGAMVAKMRHSAETCTAANRFFVEAGAVDEFAEKFAAAMGDVRVGSGLDEGVTCGPMINAKAVSDIDGLVQGAVGEGASVLLGGSPSDRTGFFYDPTVLRDVAPGSEITRNEIFGPVAPIITFTDHDDMIRQANDTEMGLTGYVYTRDLAKGLRVSEQIQAGMIGLNRGAVSDPAAPFGGMKQSGLGREGSTEGIYEFCETQYIATSW</sequence>
<keyword evidence="7" id="KW-1185">Reference proteome</keyword>
<evidence type="ECO:0000313" key="6">
    <source>
        <dbReference type="EMBL" id="TDT14727.1"/>
    </source>
</evidence>
<organism evidence="6 7">
    <name type="scientific">Ilumatobacter fluminis</name>
    <dbReference type="NCBI Taxonomy" id="467091"/>
    <lineage>
        <taxon>Bacteria</taxon>
        <taxon>Bacillati</taxon>
        <taxon>Actinomycetota</taxon>
        <taxon>Acidimicrobiia</taxon>
        <taxon>Acidimicrobiales</taxon>
        <taxon>Ilumatobacteraceae</taxon>
        <taxon>Ilumatobacter</taxon>
    </lineage>
</organism>
<evidence type="ECO:0000259" key="5">
    <source>
        <dbReference type="Pfam" id="PF00171"/>
    </source>
</evidence>
<dbReference type="InterPro" id="IPR015590">
    <property type="entry name" value="Aldehyde_DH_dom"/>
</dbReference>
<dbReference type="InterPro" id="IPR016163">
    <property type="entry name" value="Ald_DH_C"/>
</dbReference>
<dbReference type="Pfam" id="PF00171">
    <property type="entry name" value="Aldedh"/>
    <property type="match status" value="1"/>
</dbReference>
<feature type="active site" evidence="3">
    <location>
        <position position="248"/>
    </location>
</feature>
<dbReference type="PROSITE" id="PS00687">
    <property type="entry name" value="ALDEHYDE_DEHYDR_GLU"/>
    <property type="match status" value="1"/>
</dbReference>
<dbReference type="InterPro" id="IPR016161">
    <property type="entry name" value="Ald_DH/histidinol_DH"/>
</dbReference>
<feature type="domain" description="Aldehyde dehydrogenase" evidence="5">
    <location>
        <begin position="11"/>
        <end position="470"/>
    </location>
</feature>
<dbReference type="InterPro" id="IPR029510">
    <property type="entry name" value="Ald_DH_CS_GLU"/>
</dbReference>
<comment type="caution">
    <text evidence="6">The sequence shown here is derived from an EMBL/GenBank/DDBJ whole genome shotgun (WGS) entry which is preliminary data.</text>
</comment>
<dbReference type="PANTHER" id="PTHR43353:SF5">
    <property type="entry name" value="SUCCINATE-SEMIALDEHYDE DEHYDROGENASE, MITOCHONDRIAL"/>
    <property type="match status" value="1"/>
</dbReference>
<evidence type="ECO:0000256" key="1">
    <source>
        <dbReference type="ARBA" id="ARBA00009986"/>
    </source>
</evidence>
<dbReference type="InterPro" id="IPR050740">
    <property type="entry name" value="Aldehyde_DH_Superfamily"/>
</dbReference>
<keyword evidence="2 4" id="KW-0560">Oxidoreductase</keyword>
<dbReference type="OrthoDB" id="6882680at2"/>
<evidence type="ECO:0000256" key="3">
    <source>
        <dbReference type="PROSITE-ProRule" id="PRU10007"/>
    </source>
</evidence>
<dbReference type="FunFam" id="3.40.309.10:FF:000004">
    <property type="entry name" value="Succinate-semialdehyde dehydrogenase I"/>
    <property type="match status" value="1"/>
</dbReference>
<name>A0A4R7HUU0_9ACTN</name>
<dbReference type="AlphaFoldDB" id="A0A4R7HUU0"/>
<dbReference type="PANTHER" id="PTHR43353">
    <property type="entry name" value="SUCCINATE-SEMIALDEHYDE DEHYDROGENASE, MITOCHONDRIAL"/>
    <property type="match status" value="1"/>
</dbReference>
<dbReference type="Proteomes" id="UP000294558">
    <property type="component" value="Unassembled WGS sequence"/>
</dbReference>